<dbReference type="AlphaFoldDB" id="A0A0V1F538"/>
<name>A0A0V1F538_9BILA</name>
<feature type="non-terminal residue" evidence="1">
    <location>
        <position position="44"/>
    </location>
</feature>
<accession>A0A0V1F538</accession>
<reference evidence="1 2" key="1">
    <citation type="submission" date="2015-01" db="EMBL/GenBank/DDBJ databases">
        <title>Evolution of Trichinella species and genotypes.</title>
        <authorList>
            <person name="Korhonen P.K."/>
            <person name="Edoardo P."/>
            <person name="Giuseppe L.R."/>
            <person name="Gasser R.B."/>
        </authorList>
    </citation>
    <scope>NUCLEOTIDE SEQUENCE [LARGE SCALE GENOMIC DNA]</scope>
    <source>
        <strain evidence="1">ISS1029</strain>
    </source>
</reference>
<evidence type="ECO:0000313" key="1">
    <source>
        <dbReference type="EMBL" id="KRY80339.1"/>
    </source>
</evidence>
<organism evidence="1 2">
    <name type="scientific">Trichinella zimbabwensis</name>
    <dbReference type="NCBI Taxonomy" id="268475"/>
    <lineage>
        <taxon>Eukaryota</taxon>
        <taxon>Metazoa</taxon>
        <taxon>Ecdysozoa</taxon>
        <taxon>Nematoda</taxon>
        <taxon>Enoplea</taxon>
        <taxon>Dorylaimia</taxon>
        <taxon>Trichinellida</taxon>
        <taxon>Trichinellidae</taxon>
        <taxon>Trichinella</taxon>
    </lineage>
</organism>
<keyword evidence="2" id="KW-1185">Reference proteome</keyword>
<dbReference type="OrthoDB" id="6154864at2759"/>
<gene>
    <name evidence="1" type="ORF">T11_15899</name>
</gene>
<feature type="non-terminal residue" evidence="1">
    <location>
        <position position="1"/>
    </location>
</feature>
<proteinExistence type="predicted"/>
<sequence>LYKMEKKNSLKQRAAEELKTVPKIYHEEASSASADLETAGQNIT</sequence>
<evidence type="ECO:0000313" key="2">
    <source>
        <dbReference type="Proteomes" id="UP000055024"/>
    </source>
</evidence>
<protein>
    <submittedName>
        <fullName evidence="1">Uncharacterized protein</fullName>
    </submittedName>
</protein>
<dbReference type="STRING" id="268475.A0A0V1F538"/>
<dbReference type="Proteomes" id="UP000055024">
    <property type="component" value="Unassembled WGS sequence"/>
</dbReference>
<dbReference type="EMBL" id="JYDP01006859">
    <property type="protein sequence ID" value="KRY80339.1"/>
    <property type="molecule type" value="Genomic_DNA"/>
</dbReference>
<comment type="caution">
    <text evidence="1">The sequence shown here is derived from an EMBL/GenBank/DDBJ whole genome shotgun (WGS) entry which is preliminary data.</text>
</comment>